<name>A0A4Y7PI83_9AGAM</name>
<protein>
    <submittedName>
        <fullName evidence="1">Uncharacterized protein</fullName>
    </submittedName>
</protein>
<gene>
    <name evidence="1" type="ORF">BD410DRAFT_796917</name>
</gene>
<evidence type="ECO:0000313" key="1">
    <source>
        <dbReference type="EMBL" id="TDL14806.1"/>
    </source>
</evidence>
<sequence>MYIDLRKISHRGSGIVVIILSEISSRHLSKFAKTEYQFGTHEDAIFPYSIGFDEASRARTCWIVCEDGRKSAYDRQKLEKVLCKDISTSKIYPAGLPNYNSIDNSTDQPIDNAVAFEGQMVEMHALWLPCRCAREVTILWYSAYRLGTVGSQRSKMLMCSIGGDSHLGWKP</sequence>
<feature type="non-terminal residue" evidence="1">
    <location>
        <position position="171"/>
    </location>
</feature>
<keyword evidence="2" id="KW-1185">Reference proteome</keyword>
<dbReference type="VEuPathDB" id="FungiDB:BD410DRAFT_796917"/>
<dbReference type="AlphaFoldDB" id="A0A4Y7PI83"/>
<proteinExistence type="predicted"/>
<dbReference type="Proteomes" id="UP000294933">
    <property type="component" value="Unassembled WGS sequence"/>
</dbReference>
<dbReference type="EMBL" id="ML170306">
    <property type="protein sequence ID" value="TDL14806.1"/>
    <property type="molecule type" value="Genomic_DNA"/>
</dbReference>
<reference evidence="1 2" key="1">
    <citation type="submission" date="2018-06" db="EMBL/GenBank/DDBJ databases">
        <title>A transcriptomic atlas of mushroom development highlights an independent origin of complex multicellularity.</title>
        <authorList>
            <consortium name="DOE Joint Genome Institute"/>
            <person name="Krizsan K."/>
            <person name="Almasi E."/>
            <person name="Merenyi Z."/>
            <person name="Sahu N."/>
            <person name="Viragh M."/>
            <person name="Koszo T."/>
            <person name="Mondo S."/>
            <person name="Kiss B."/>
            <person name="Balint B."/>
            <person name="Kues U."/>
            <person name="Barry K."/>
            <person name="Hegedus J.C."/>
            <person name="Henrissat B."/>
            <person name="Johnson J."/>
            <person name="Lipzen A."/>
            <person name="Ohm R."/>
            <person name="Nagy I."/>
            <person name="Pangilinan J."/>
            <person name="Yan J."/>
            <person name="Xiong Y."/>
            <person name="Grigoriev I.V."/>
            <person name="Hibbett D.S."/>
            <person name="Nagy L.G."/>
        </authorList>
    </citation>
    <scope>NUCLEOTIDE SEQUENCE [LARGE SCALE GENOMIC DNA]</scope>
    <source>
        <strain evidence="1 2">SZMC22713</strain>
    </source>
</reference>
<organism evidence="1 2">
    <name type="scientific">Rickenella mellea</name>
    <dbReference type="NCBI Taxonomy" id="50990"/>
    <lineage>
        <taxon>Eukaryota</taxon>
        <taxon>Fungi</taxon>
        <taxon>Dikarya</taxon>
        <taxon>Basidiomycota</taxon>
        <taxon>Agaricomycotina</taxon>
        <taxon>Agaricomycetes</taxon>
        <taxon>Hymenochaetales</taxon>
        <taxon>Rickenellaceae</taxon>
        <taxon>Rickenella</taxon>
    </lineage>
</organism>
<accession>A0A4Y7PI83</accession>
<evidence type="ECO:0000313" key="2">
    <source>
        <dbReference type="Proteomes" id="UP000294933"/>
    </source>
</evidence>